<evidence type="ECO:0000313" key="1">
    <source>
        <dbReference type="EMBL" id="HIU26132.1"/>
    </source>
</evidence>
<gene>
    <name evidence="1" type="ORF">IAC50_06550</name>
</gene>
<sequence>MKKTYVNFVCEYLGGIPVGTPIYTGQVAEMIAAEYKLQKKEASAAAAVTVKRILDGGMMPELRCYQKGIYYRTAVTPFGETGINKERLIADKYLLPDIGYETGLTVLHRMGLTSQMPRERVLATNVAKDCMRTDKKLGVVIRPPKATVTAGNKDYLQILDALDLLEKAPVDEDHPYEVVAGYIQKKGLNYQILLALADQYYNHSTVLRLAHTANMGGTAI</sequence>
<dbReference type="EMBL" id="DVMP01000121">
    <property type="protein sequence ID" value="HIU26132.1"/>
    <property type="molecule type" value="Genomic_DNA"/>
</dbReference>
<dbReference type="Proteomes" id="UP000824090">
    <property type="component" value="Unassembled WGS sequence"/>
</dbReference>
<proteinExistence type="predicted"/>
<protein>
    <submittedName>
        <fullName evidence="1">Uncharacterized protein</fullName>
    </submittedName>
</protein>
<comment type="caution">
    <text evidence="1">The sequence shown here is derived from an EMBL/GenBank/DDBJ whole genome shotgun (WGS) entry which is preliminary data.</text>
</comment>
<name>A0A9D1I1B3_9FIRM</name>
<dbReference type="AlphaFoldDB" id="A0A9D1I1B3"/>
<reference evidence="1" key="2">
    <citation type="journal article" date="2021" name="PeerJ">
        <title>Extensive microbial diversity within the chicken gut microbiome revealed by metagenomics and culture.</title>
        <authorList>
            <person name="Gilroy R."/>
            <person name="Ravi A."/>
            <person name="Getino M."/>
            <person name="Pursley I."/>
            <person name="Horton D.L."/>
            <person name="Alikhan N.F."/>
            <person name="Baker D."/>
            <person name="Gharbi K."/>
            <person name="Hall N."/>
            <person name="Watson M."/>
            <person name="Adriaenssens E.M."/>
            <person name="Foster-Nyarko E."/>
            <person name="Jarju S."/>
            <person name="Secka A."/>
            <person name="Antonio M."/>
            <person name="Oren A."/>
            <person name="Chaudhuri R.R."/>
            <person name="La Ragione R."/>
            <person name="Hildebrand F."/>
            <person name="Pallen M.J."/>
        </authorList>
    </citation>
    <scope>NUCLEOTIDE SEQUENCE</scope>
    <source>
        <strain evidence="1">ChiHcec3-6078</strain>
    </source>
</reference>
<reference evidence="1" key="1">
    <citation type="submission" date="2020-10" db="EMBL/GenBank/DDBJ databases">
        <authorList>
            <person name="Gilroy R."/>
        </authorList>
    </citation>
    <scope>NUCLEOTIDE SEQUENCE</scope>
    <source>
        <strain evidence="1">ChiHcec3-6078</strain>
    </source>
</reference>
<accession>A0A9D1I1B3</accession>
<organism evidence="1 2">
    <name type="scientific">Candidatus Allocopromorpha excrementigallinarum</name>
    <dbReference type="NCBI Taxonomy" id="2840742"/>
    <lineage>
        <taxon>Bacteria</taxon>
        <taxon>Bacillati</taxon>
        <taxon>Bacillota</taxon>
        <taxon>Clostridia</taxon>
        <taxon>Eubacteriales</taxon>
        <taxon>Eubacteriaceae</taxon>
        <taxon>Eubacteriaceae incertae sedis</taxon>
        <taxon>Candidatus Allocopromorpha</taxon>
    </lineage>
</organism>
<evidence type="ECO:0000313" key="2">
    <source>
        <dbReference type="Proteomes" id="UP000824090"/>
    </source>
</evidence>